<proteinExistence type="predicted"/>
<evidence type="ECO:0000313" key="10">
    <source>
        <dbReference type="Proteomes" id="UP000595466"/>
    </source>
</evidence>
<evidence type="ECO:0000313" key="4">
    <source>
        <dbReference type="EMBL" id="ODO62971.1"/>
    </source>
</evidence>
<protein>
    <submittedName>
        <fullName evidence="5">YdeI/OmpD-associated family protein</fullName>
    </submittedName>
</protein>
<dbReference type="SMR" id="A0A0G9FCJ9"/>
<gene>
    <name evidence="5" type="ORF">JH395_13610</name>
    <name evidence="2" type="ORF">Lp19_0584</name>
    <name evidence="4" type="ORF">LPJSA22_02992</name>
    <name evidence="3" type="ORF">NAB2_0080</name>
    <name evidence="1" type="ORF">Nizo2260_0400</name>
</gene>
<dbReference type="EMBL" id="LUWI01000006">
    <property type="protein sequence ID" value="KZU08061.1"/>
    <property type="molecule type" value="Genomic_DNA"/>
</dbReference>
<dbReference type="EMBL" id="LUXM01000018">
    <property type="protein sequence ID" value="KZU96608.1"/>
    <property type="molecule type" value="Genomic_DNA"/>
</dbReference>
<dbReference type="Proteomes" id="UP000595466">
    <property type="component" value="Chromosome"/>
</dbReference>
<reference evidence="6 7" key="1">
    <citation type="submission" date="2016-03" db="EMBL/GenBank/DDBJ databases">
        <title>Comparative genomics of 54 Lactobacillus plantarum strains reveals genomic uncoupling from niche constraints.</title>
        <authorList>
            <person name="Martino M.E."/>
        </authorList>
    </citation>
    <scope>NUCLEOTIDE SEQUENCE [LARGE SCALE GENOMIC DNA]</scope>
    <source>
        <strain evidence="2 7">19.1</strain>
        <strain evidence="3 6">NAB2</strain>
        <strain evidence="1 8">Nizo2260</strain>
    </source>
</reference>
<evidence type="ECO:0000313" key="1">
    <source>
        <dbReference type="EMBL" id="KZU08061.1"/>
    </source>
</evidence>
<evidence type="ECO:0000313" key="6">
    <source>
        <dbReference type="Proteomes" id="UP000076872"/>
    </source>
</evidence>
<accession>A0A0G9FCJ9</accession>
<dbReference type="RefSeq" id="WP_003642841.1">
    <property type="nucleotide sequence ID" value="NZ_AP018405.1"/>
</dbReference>
<sequence>MSTAPLSSFEKNIPAVTELLAVDAELQTFFVALTPGYQREWARFIFGTKAQATKERHIEVMKTVFRAGYKSKRAYDSRPDK</sequence>
<dbReference type="EMBL" id="MCOL01000001">
    <property type="protein sequence ID" value="ODO62971.1"/>
    <property type="molecule type" value="Genomic_DNA"/>
</dbReference>
<dbReference type="Proteomes" id="UP000076989">
    <property type="component" value="Unassembled WGS sequence"/>
</dbReference>
<evidence type="ECO:0000313" key="2">
    <source>
        <dbReference type="EMBL" id="KZU96608.1"/>
    </source>
</evidence>
<dbReference type="EMBL" id="CP066817">
    <property type="protein sequence ID" value="QQM60731.1"/>
    <property type="molecule type" value="Genomic_DNA"/>
</dbReference>
<evidence type="ECO:0000313" key="7">
    <source>
        <dbReference type="Proteomes" id="UP000076882"/>
    </source>
</evidence>
<dbReference type="GeneID" id="77216410"/>
<evidence type="ECO:0000313" key="5">
    <source>
        <dbReference type="EMBL" id="QQM60731.1"/>
    </source>
</evidence>
<evidence type="ECO:0000313" key="3">
    <source>
        <dbReference type="EMBL" id="KZV06372.1"/>
    </source>
</evidence>
<dbReference type="EMBL" id="LUXO01000002">
    <property type="protein sequence ID" value="KZV06372.1"/>
    <property type="molecule type" value="Genomic_DNA"/>
</dbReference>
<dbReference type="Proteomes" id="UP000094892">
    <property type="component" value="Unassembled WGS sequence"/>
</dbReference>
<organism evidence="2 7">
    <name type="scientific">Lactiplantibacillus plantarum</name>
    <name type="common">Lactobacillus plantarum</name>
    <dbReference type="NCBI Taxonomy" id="1590"/>
    <lineage>
        <taxon>Bacteria</taxon>
        <taxon>Bacillati</taxon>
        <taxon>Bacillota</taxon>
        <taxon>Bacilli</taxon>
        <taxon>Lactobacillales</taxon>
        <taxon>Lactobacillaceae</taxon>
        <taxon>Lactiplantibacillus</taxon>
    </lineage>
</organism>
<evidence type="ECO:0000313" key="8">
    <source>
        <dbReference type="Proteomes" id="UP000076989"/>
    </source>
</evidence>
<reference evidence="5 10" key="3">
    <citation type="submission" date="2020-12" db="EMBL/GenBank/DDBJ databases">
        <title>Whole genome sequencing of Lactobacillus plantarum PC518.</title>
        <authorList>
            <person name="Guo Q."/>
        </authorList>
    </citation>
    <scope>NUCLEOTIDE SEQUENCE [LARGE SCALE GENOMIC DNA]</scope>
    <source>
        <strain evidence="5 10">PC518</strain>
    </source>
</reference>
<reference evidence="4 9" key="2">
    <citation type="submission" date="2016-08" db="EMBL/GenBank/DDBJ databases">
        <title>Genome sequencing of Lactobacillus plantarum JSA22, isolated from fermented soybean paste.</title>
        <authorList>
            <person name="Choi H.S."/>
        </authorList>
    </citation>
    <scope>NUCLEOTIDE SEQUENCE [LARGE SCALE GENOMIC DNA]</scope>
    <source>
        <strain evidence="4 9">JSA22</strain>
    </source>
</reference>
<dbReference type="Pfam" id="PF13376">
    <property type="entry name" value="OmdA"/>
    <property type="match status" value="1"/>
</dbReference>
<dbReference type="Proteomes" id="UP000076882">
    <property type="component" value="Unassembled WGS sequence"/>
</dbReference>
<dbReference type="PATRIC" id="fig|1590.143.peg.3171"/>
<name>A0A0G9FCJ9_LACPN</name>
<evidence type="ECO:0000313" key="9">
    <source>
        <dbReference type="Proteomes" id="UP000094892"/>
    </source>
</evidence>
<dbReference type="KEGG" id="lpb:SH83_13825"/>
<dbReference type="AlphaFoldDB" id="A0A0G9FCJ9"/>
<dbReference type="Proteomes" id="UP000076872">
    <property type="component" value="Unassembled WGS sequence"/>
</dbReference>